<dbReference type="RefSeq" id="XP_020994888.1">
    <property type="nucleotide sequence ID" value="XM_021139229.2"/>
</dbReference>
<evidence type="ECO:0000313" key="3">
    <source>
        <dbReference type="RefSeq" id="XP_020994888.1"/>
    </source>
</evidence>
<sequence length="230" mass="25908">MESSLTLATESFSYSWLSSSACKSTTTTPLDPNCHNFNFDISFLTNPSPNSSSCVVAYADELFSAGTIKPLFVLHPNNTKLVDSLDKTINKPTTSSSSNSRDLRSPIHHHNHDELFTRWKASTRRTFKNISRRIGRLSRKVVCSGKIVSVIDDDIDIDNHNNKNKERQVKRSSITVHPVIGAFHDSHLENSIHEAVLHCKRSKIEEKKNWTGFNLLETCQAEGFIHDILS</sequence>
<evidence type="ECO:0000313" key="2">
    <source>
        <dbReference type="Proteomes" id="UP000515211"/>
    </source>
</evidence>
<dbReference type="PANTHER" id="PTHR34576">
    <property type="entry name" value="MEMBRANE-ASSOCIATED KINASE REGULATOR 6-RELATED"/>
    <property type="match status" value="1"/>
</dbReference>
<name>A0A6P5NIJ1_ARADU</name>
<evidence type="ECO:0000256" key="1">
    <source>
        <dbReference type="SAM" id="MobiDB-lite"/>
    </source>
</evidence>
<dbReference type="AlphaFoldDB" id="A0A6P5NIJ1"/>
<keyword evidence="2" id="KW-1185">Reference proteome</keyword>
<proteinExistence type="predicted"/>
<organism evidence="2 3">
    <name type="scientific">Arachis duranensis</name>
    <name type="common">Wild peanut</name>
    <dbReference type="NCBI Taxonomy" id="130453"/>
    <lineage>
        <taxon>Eukaryota</taxon>
        <taxon>Viridiplantae</taxon>
        <taxon>Streptophyta</taxon>
        <taxon>Embryophyta</taxon>
        <taxon>Tracheophyta</taxon>
        <taxon>Spermatophyta</taxon>
        <taxon>Magnoliopsida</taxon>
        <taxon>eudicotyledons</taxon>
        <taxon>Gunneridae</taxon>
        <taxon>Pentapetalae</taxon>
        <taxon>rosids</taxon>
        <taxon>fabids</taxon>
        <taxon>Fabales</taxon>
        <taxon>Fabaceae</taxon>
        <taxon>Papilionoideae</taxon>
        <taxon>50 kb inversion clade</taxon>
        <taxon>dalbergioids sensu lato</taxon>
        <taxon>Dalbergieae</taxon>
        <taxon>Pterocarpus clade</taxon>
        <taxon>Arachis</taxon>
    </lineage>
</organism>
<reference evidence="2" key="1">
    <citation type="journal article" date="2016" name="Nat. Genet.">
        <title>The genome sequences of Arachis duranensis and Arachis ipaensis, the diploid ancestors of cultivated peanut.</title>
        <authorList>
            <person name="Bertioli D.J."/>
            <person name="Cannon S.B."/>
            <person name="Froenicke L."/>
            <person name="Huang G."/>
            <person name="Farmer A.D."/>
            <person name="Cannon E.K."/>
            <person name="Liu X."/>
            <person name="Gao D."/>
            <person name="Clevenger J."/>
            <person name="Dash S."/>
            <person name="Ren L."/>
            <person name="Moretzsohn M.C."/>
            <person name="Shirasawa K."/>
            <person name="Huang W."/>
            <person name="Vidigal B."/>
            <person name="Abernathy B."/>
            <person name="Chu Y."/>
            <person name="Niederhuth C.E."/>
            <person name="Umale P."/>
            <person name="Araujo A.C."/>
            <person name="Kozik A."/>
            <person name="Kim K.D."/>
            <person name="Burow M.D."/>
            <person name="Varshney R.K."/>
            <person name="Wang X."/>
            <person name="Zhang X."/>
            <person name="Barkley N."/>
            <person name="Guimaraes P.M."/>
            <person name="Isobe S."/>
            <person name="Guo B."/>
            <person name="Liao B."/>
            <person name="Stalker H.T."/>
            <person name="Schmitz R.J."/>
            <person name="Scheffler B.E."/>
            <person name="Leal-Bertioli S.C."/>
            <person name="Xun X."/>
            <person name="Jackson S.A."/>
            <person name="Michelmore R."/>
            <person name="Ozias-Akins P."/>
        </authorList>
    </citation>
    <scope>NUCLEOTIDE SEQUENCE [LARGE SCALE GENOMIC DNA]</scope>
    <source>
        <strain evidence="2">cv. V14167</strain>
    </source>
</reference>
<feature type="region of interest" description="Disordered" evidence="1">
    <location>
        <begin position="88"/>
        <end position="107"/>
    </location>
</feature>
<dbReference type="Proteomes" id="UP000515211">
    <property type="component" value="Chromosome 3"/>
</dbReference>
<reference evidence="3" key="2">
    <citation type="submission" date="2025-08" db="UniProtKB">
        <authorList>
            <consortium name="RefSeq"/>
        </authorList>
    </citation>
    <scope>IDENTIFICATION</scope>
    <source>
        <tissue evidence="3">Whole plant</tissue>
    </source>
</reference>
<accession>A0A6P5NIJ1</accession>
<gene>
    <name evidence="3" type="primary">LOC107481160</name>
</gene>
<protein>
    <submittedName>
        <fullName evidence="3">Uncharacterized protein LOC107481160 isoform X1</fullName>
    </submittedName>
</protein>
<dbReference type="PANTHER" id="PTHR34576:SF14">
    <property type="entry name" value="MEMBRANE-ASSOCIATED KINASE REGULATOR 6"/>
    <property type="match status" value="1"/>
</dbReference>
<dbReference type="InterPro" id="IPR044699">
    <property type="entry name" value="MAKR6"/>
</dbReference>
<dbReference type="GeneID" id="107481160"/>